<protein>
    <submittedName>
        <fullName evidence="1">Uncharacterized protein</fullName>
    </submittedName>
</protein>
<organism evidence="1 2">
    <name type="scientific">Candidatus Xenolissoclinum pacificiensis L6</name>
    <dbReference type="NCBI Taxonomy" id="1401685"/>
    <lineage>
        <taxon>Bacteria</taxon>
        <taxon>Pseudomonadati</taxon>
        <taxon>Pseudomonadota</taxon>
        <taxon>Alphaproteobacteria</taxon>
        <taxon>Rickettsiales</taxon>
        <taxon>Anaplasmataceae</taxon>
        <taxon>Candidatus Xenolissoclinum</taxon>
    </lineage>
</organism>
<proteinExistence type="predicted"/>
<keyword evidence="2" id="KW-1185">Reference proteome</keyword>
<gene>
    <name evidence="1" type="ORF">P857_872</name>
</gene>
<accession>W2V0U6</accession>
<comment type="caution">
    <text evidence="1">The sequence shown here is derived from an EMBL/GenBank/DDBJ whole genome shotgun (WGS) entry which is preliminary data.</text>
</comment>
<evidence type="ECO:0000313" key="1">
    <source>
        <dbReference type="EMBL" id="ETO91700.1"/>
    </source>
</evidence>
<dbReference type="EMBL" id="AXCJ01000001">
    <property type="protein sequence ID" value="ETO91700.1"/>
    <property type="molecule type" value="Genomic_DNA"/>
</dbReference>
<dbReference type="InterPro" id="IPR021277">
    <property type="entry name" value="DUF2610"/>
</dbReference>
<reference evidence="1 2" key="1">
    <citation type="journal article" date="2013" name="PLoS ONE">
        <title>Bacterial endosymbiosis in a chordate host: long-term co-evolution and conservation of secondary metabolism.</title>
        <authorList>
            <person name="Kwan J.C."/>
            <person name="Schmidt E.W."/>
        </authorList>
    </citation>
    <scope>NUCLEOTIDE SEQUENCE [LARGE SCALE GENOMIC DNA]</scope>
    <source>
        <strain evidence="2">L6</strain>
    </source>
</reference>
<dbReference type="STRING" id="1401685.P857_872"/>
<dbReference type="AlphaFoldDB" id="W2V0U6"/>
<name>W2V0U6_9RICK</name>
<evidence type="ECO:0000313" key="2">
    <source>
        <dbReference type="Proteomes" id="UP000018951"/>
    </source>
</evidence>
<dbReference type="Pfam" id="PF11020">
    <property type="entry name" value="DUF2610"/>
    <property type="match status" value="1"/>
</dbReference>
<dbReference type="Proteomes" id="UP000018951">
    <property type="component" value="Unassembled WGS sequence"/>
</dbReference>
<sequence length="87" mass="9832">MNFVKKFSVPAVSSQGQKIYIDIMIGTPHTDVSSPAYFQNKWLSSNKSFSIDGKIMSVLHKISIMSREKNIPLTVLFEEVLTRAKIL</sequence>